<dbReference type="Pfam" id="PF00027">
    <property type="entry name" value="cNMP_binding"/>
    <property type="match status" value="1"/>
</dbReference>
<name>A0A5P1EM54_ASPOF</name>
<protein>
    <recommendedName>
        <fullName evidence="7">Potassium channel</fullName>
    </recommendedName>
</protein>
<comment type="subcellular location">
    <subcellularLocation>
        <location evidence="7">Membrane</location>
        <topology evidence="7">Multi-pass membrane protein</topology>
    </subcellularLocation>
</comment>
<dbReference type="InterPro" id="IPR021789">
    <property type="entry name" value="KHA_dom"/>
</dbReference>
<keyword evidence="7" id="KW-0406">Ion transport</keyword>
<comment type="function">
    <text evidence="7">Potassium channel.</text>
</comment>
<keyword evidence="11" id="KW-1185">Reference proteome</keyword>
<dbReference type="CDD" id="cd00038">
    <property type="entry name" value="CAP_ED"/>
    <property type="match status" value="1"/>
</dbReference>
<feature type="repeat" description="ANK" evidence="6">
    <location>
        <begin position="228"/>
        <end position="260"/>
    </location>
</feature>
<dbReference type="PROSITE" id="PS50088">
    <property type="entry name" value="ANK_REPEAT"/>
    <property type="match status" value="3"/>
</dbReference>
<proteinExistence type="inferred from homology"/>
<dbReference type="AlphaFoldDB" id="A0A5P1EM54"/>
<dbReference type="EMBL" id="CM007386">
    <property type="protein sequence ID" value="ONK67085.1"/>
    <property type="molecule type" value="Genomic_DNA"/>
</dbReference>
<keyword evidence="2 7" id="KW-0631">Potassium channel</keyword>
<feature type="repeat" description="ANK" evidence="6">
    <location>
        <begin position="261"/>
        <end position="293"/>
    </location>
</feature>
<feature type="domain" description="Cyclic nucleotide-binding" evidence="8">
    <location>
        <begin position="94"/>
        <end position="171"/>
    </location>
</feature>
<dbReference type="PANTHER" id="PTHR45743:SF3">
    <property type="entry name" value="POTASSIUM CHANNEL SKOR"/>
    <property type="match status" value="1"/>
</dbReference>
<dbReference type="OMA" id="ISECAMD"/>
<evidence type="ECO:0000256" key="7">
    <source>
        <dbReference type="RuleBase" id="RU369015"/>
    </source>
</evidence>
<sequence length="481" mass="52657">MKSNTGAIPLVSKLSPGQAAYHFLAGYQDGKFLPAFSRGPSPLDPLALAIALLSHLKNNEISSFLINVNSGGKHITGEEIIRLASVTLSDKAPEGKTGIVDSKDGTEETILMLEPSCSFGDISVLCNIPQPYTVRVCELCRLLRIDKQLLSNIIQIYFVDGRRVLSNLLESNESNIRVKQLESDIIIHIGKQEAELALRVNSAAFHGDLDHLKGLIRAGADPKKSDYDGRTPLHLAASGGYEDITSFLIHEGVDINVLDKFGNTALLEAIKNGHDEMASLLFKHGANLNLSDAGSQLCAAVAKGDSDFLKRVLSYGINPNSKDYDHRTPLHIAAAEGIFVIAKILLENGASVFAKDRWGTTPLDEAHKSGSRSLIRLMEEAKQEEQSLFPGQQDQEVQEKTHPRRCTVFPFHPWGPLEKNREGVMLWVPQDIDELISSALQKLKCSGTFILSEDGGRILDAGMISDNDKLYLVADQDRNTT</sequence>
<dbReference type="GO" id="GO:0005249">
    <property type="term" value="F:voltage-gated potassium channel activity"/>
    <property type="evidence" value="ECO:0007669"/>
    <property type="project" value="UniProtKB-UniRule"/>
</dbReference>
<organism evidence="10 11">
    <name type="scientific">Asparagus officinalis</name>
    <name type="common">Garden asparagus</name>
    <dbReference type="NCBI Taxonomy" id="4686"/>
    <lineage>
        <taxon>Eukaryota</taxon>
        <taxon>Viridiplantae</taxon>
        <taxon>Streptophyta</taxon>
        <taxon>Embryophyta</taxon>
        <taxon>Tracheophyta</taxon>
        <taxon>Spermatophyta</taxon>
        <taxon>Magnoliopsida</taxon>
        <taxon>Liliopsida</taxon>
        <taxon>Asparagales</taxon>
        <taxon>Asparagaceae</taxon>
        <taxon>Asparagoideae</taxon>
        <taxon>Asparagus</taxon>
    </lineage>
</organism>
<dbReference type="InterPro" id="IPR002110">
    <property type="entry name" value="Ankyrin_rpt"/>
</dbReference>
<gene>
    <name evidence="10" type="ORF">A4U43_C06F15540</name>
</gene>
<dbReference type="InterPro" id="IPR045319">
    <property type="entry name" value="KAT/AKT"/>
</dbReference>
<comment type="subunit">
    <text evidence="7">The potassium channel is composed of a homo- or heterotetrameric complex of pore-forming subunits.</text>
</comment>
<evidence type="ECO:0000259" key="9">
    <source>
        <dbReference type="PROSITE" id="PS51490"/>
    </source>
</evidence>
<dbReference type="GO" id="GO:0006094">
    <property type="term" value="P:gluconeogenesis"/>
    <property type="evidence" value="ECO:0007669"/>
    <property type="project" value="InterPro"/>
</dbReference>
<dbReference type="PANTHER" id="PTHR45743">
    <property type="entry name" value="POTASSIUM CHANNEL AKT1"/>
    <property type="match status" value="1"/>
</dbReference>
<keyword evidence="6" id="KW-0040">ANK repeat</keyword>
<evidence type="ECO:0000256" key="4">
    <source>
        <dbReference type="ARBA" id="ARBA00022958"/>
    </source>
</evidence>
<keyword evidence="4 7" id="KW-0630">Potassium</keyword>
<dbReference type="SMART" id="SM00248">
    <property type="entry name" value="ANK"/>
    <property type="match status" value="5"/>
</dbReference>
<evidence type="ECO:0000256" key="5">
    <source>
        <dbReference type="ARBA" id="ARBA00023303"/>
    </source>
</evidence>
<reference evidence="11" key="1">
    <citation type="journal article" date="2017" name="Nat. Commun.">
        <title>The asparagus genome sheds light on the origin and evolution of a young Y chromosome.</title>
        <authorList>
            <person name="Harkess A."/>
            <person name="Zhou J."/>
            <person name="Xu C."/>
            <person name="Bowers J.E."/>
            <person name="Van der Hulst R."/>
            <person name="Ayyampalayam S."/>
            <person name="Mercati F."/>
            <person name="Riccardi P."/>
            <person name="McKain M.R."/>
            <person name="Kakrana A."/>
            <person name="Tang H."/>
            <person name="Ray J."/>
            <person name="Groenendijk J."/>
            <person name="Arikit S."/>
            <person name="Mathioni S.M."/>
            <person name="Nakano M."/>
            <person name="Shan H."/>
            <person name="Telgmann-Rauber A."/>
            <person name="Kanno A."/>
            <person name="Yue Z."/>
            <person name="Chen H."/>
            <person name="Li W."/>
            <person name="Chen Y."/>
            <person name="Xu X."/>
            <person name="Zhang Y."/>
            <person name="Luo S."/>
            <person name="Chen H."/>
            <person name="Gao J."/>
            <person name="Mao Z."/>
            <person name="Pires J.C."/>
            <person name="Luo M."/>
            <person name="Kudrna D."/>
            <person name="Wing R.A."/>
            <person name="Meyers B.C."/>
            <person name="Yi K."/>
            <person name="Kong H."/>
            <person name="Lavrijsen P."/>
            <person name="Sunseri F."/>
            <person name="Falavigna A."/>
            <person name="Ye Y."/>
            <person name="Leebens-Mack J.H."/>
            <person name="Chen G."/>
        </authorList>
    </citation>
    <scope>NUCLEOTIDE SEQUENCE [LARGE SCALE GENOMIC DNA]</scope>
    <source>
        <strain evidence="11">cv. DH0086</strain>
    </source>
</reference>
<dbReference type="SUPFAM" id="SSF53795">
    <property type="entry name" value="PEP carboxykinase-like"/>
    <property type="match status" value="1"/>
</dbReference>
<keyword evidence="1 7" id="KW-0633">Potassium transport</keyword>
<dbReference type="InterPro" id="IPR036770">
    <property type="entry name" value="Ankyrin_rpt-contain_sf"/>
</dbReference>
<dbReference type="InterPro" id="IPR013035">
    <property type="entry name" value="PEP_carboxykinase_C"/>
</dbReference>
<accession>A0A5P1EM54</accession>
<dbReference type="PRINTS" id="PR01415">
    <property type="entry name" value="ANKYRIN"/>
</dbReference>
<dbReference type="InterPro" id="IPR014710">
    <property type="entry name" value="RmlC-like_jellyroll"/>
</dbReference>
<evidence type="ECO:0000256" key="1">
    <source>
        <dbReference type="ARBA" id="ARBA00022538"/>
    </source>
</evidence>
<keyword evidence="5 7" id="KW-0407">Ion channel</keyword>
<dbReference type="Gramene" id="ONK67085">
    <property type="protein sequence ID" value="ONK67085"/>
    <property type="gene ID" value="A4U43_C06F15540"/>
</dbReference>
<feature type="domain" description="KHA" evidence="9">
    <location>
        <begin position="405"/>
        <end position="481"/>
    </location>
</feature>
<dbReference type="Gene3D" id="1.25.40.20">
    <property type="entry name" value="Ankyrin repeat-containing domain"/>
    <property type="match status" value="2"/>
</dbReference>
<dbReference type="InterPro" id="IPR018490">
    <property type="entry name" value="cNMP-bd_dom_sf"/>
</dbReference>
<dbReference type="Proteomes" id="UP000243459">
    <property type="component" value="Chromosome 6"/>
</dbReference>
<evidence type="ECO:0000259" key="8">
    <source>
        <dbReference type="PROSITE" id="PS50042"/>
    </source>
</evidence>
<dbReference type="InterPro" id="IPR000595">
    <property type="entry name" value="cNMP-bd_dom"/>
</dbReference>
<dbReference type="Pfam" id="PF12796">
    <property type="entry name" value="Ank_2"/>
    <property type="match status" value="2"/>
</dbReference>
<dbReference type="Gene3D" id="2.60.120.10">
    <property type="entry name" value="Jelly Rolls"/>
    <property type="match status" value="1"/>
</dbReference>
<keyword evidence="3 7" id="KW-0851">Voltage-gated channel</keyword>
<evidence type="ECO:0000256" key="2">
    <source>
        <dbReference type="ARBA" id="ARBA00022826"/>
    </source>
</evidence>
<dbReference type="SUPFAM" id="SSF48403">
    <property type="entry name" value="Ankyrin repeat"/>
    <property type="match status" value="1"/>
</dbReference>
<comment type="domain">
    <text evidence="7">The KHA domain (rich in hydrophobic and acidic residues) present in the C-terminal part is likely to be important for tetramerization.</text>
</comment>
<dbReference type="GO" id="GO:0017076">
    <property type="term" value="F:purine nucleotide binding"/>
    <property type="evidence" value="ECO:0007669"/>
    <property type="project" value="InterPro"/>
</dbReference>
<dbReference type="PROSITE" id="PS50297">
    <property type="entry name" value="ANK_REP_REGION"/>
    <property type="match status" value="3"/>
</dbReference>
<evidence type="ECO:0000256" key="3">
    <source>
        <dbReference type="ARBA" id="ARBA00022882"/>
    </source>
</evidence>
<comment type="domain">
    <text evidence="7">The segment S4 is probably the voltage-sensor and is characterized by a series of positively charged amino acids. The pore-forming region H5 is enclosed by the transmembrane segments S5 and S6 in the Shaker-type (1P/6TM) and contains the GYGD signature motif which seems to be involved in potassium selectivity.</text>
</comment>
<feature type="repeat" description="ANK" evidence="6">
    <location>
        <begin position="325"/>
        <end position="357"/>
    </location>
</feature>
<evidence type="ECO:0000313" key="10">
    <source>
        <dbReference type="EMBL" id="ONK67085.1"/>
    </source>
</evidence>
<dbReference type="PROSITE" id="PS50042">
    <property type="entry name" value="CNMP_BINDING_3"/>
    <property type="match status" value="1"/>
</dbReference>
<evidence type="ECO:0000256" key="6">
    <source>
        <dbReference type="PROSITE-ProRule" id="PRU00023"/>
    </source>
</evidence>
<evidence type="ECO:0000313" key="11">
    <source>
        <dbReference type="Proteomes" id="UP000243459"/>
    </source>
</evidence>
<dbReference type="Gene3D" id="3.90.228.20">
    <property type="match status" value="1"/>
</dbReference>
<dbReference type="Pfam" id="PF11834">
    <property type="entry name" value="KHA"/>
    <property type="match status" value="1"/>
</dbReference>
<keyword evidence="7" id="KW-0813">Transport</keyword>
<dbReference type="SUPFAM" id="SSF51206">
    <property type="entry name" value="cAMP-binding domain-like"/>
    <property type="match status" value="1"/>
</dbReference>
<dbReference type="GO" id="GO:0034702">
    <property type="term" value="C:monoatomic ion channel complex"/>
    <property type="evidence" value="ECO:0007669"/>
    <property type="project" value="UniProtKB-KW"/>
</dbReference>
<dbReference type="GO" id="GO:0004611">
    <property type="term" value="F:phosphoenolpyruvate carboxykinase activity"/>
    <property type="evidence" value="ECO:0007669"/>
    <property type="project" value="InterPro"/>
</dbReference>
<comment type="similarity">
    <text evidence="7">Belongs to the potassium channel family. Plant (TC 1.A.1.4) subfamily.</text>
</comment>
<dbReference type="PROSITE" id="PS51490">
    <property type="entry name" value="KHA"/>
    <property type="match status" value="1"/>
</dbReference>